<proteinExistence type="predicted"/>
<dbReference type="AlphaFoldDB" id="A0A7R9LWM1"/>
<protein>
    <submittedName>
        <fullName evidence="2">Uncharacterized protein</fullName>
    </submittedName>
</protein>
<feature type="non-terminal residue" evidence="2">
    <location>
        <position position="211"/>
    </location>
</feature>
<evidence type="ECO:0000313" key="2">
    <source>
        <dbReference type="EMBL" id="CAD7649260.1"/>
    </source>
</evidence>
<dbReference type="EMBL" id="CAJPIZ010046718">
    <property type="protein sequence ID" value="CAG2122356.1"/>
    <property type="molecule type" value="Genomic_DNA"/>
</dbReference>
<reference evidence="2" key="1">
    <citation type="submission" date="2020-11" db="EMBL/GenBank/DDBJ databases">
        <authorList>
            <person name="Tran Van P."/>
        </authorList>
    </citation>
    <scope>NUCLEOTIDE SEQUENCE</scope>
</reference>
<evidence type="ECO:0000256" key="1">
    <source>
        <dbReference type="SAM" id="MobiDB-lite"/>
    </source>
</evidence>
<organism evidence="2">
    <name type="scientific">Medioppia subpectinata</name>
    <dbReference type="NCBI Taxonomy" id="1979941"/>
    <lineage>
        <taxon>Eukaryota</taxon>
        <taxon>Metazoa</taxon>
        <taxon>Ecdysozoa</taxon>
        <taxon>Arthropoda</taxon>
        <taxon>Chelicerata</taxon>
        <taxon>Arachnida</taxon>
        <taxon>Acari</taxon>
        <taxon>Acariformes</taxon>
        <taxon>Sarcoptiformes</taxon>
        <taxon>Oribatida</taxon>
        <taxon>Brachypylina</taxon>
        <taxon>Oppioidea</taxon>
        <taxon>Oppiidae</taxon>
        <taxon>Medioppia</taxon>
    </lineage>
</organism>
<dbReference type="Proteomes" id="UP000759131">
    <property type="component" value="Unassembled WGS sequence"/>
</dbReference>
<feature type="region of interest" description="Disordered" evidence="1">
    <location>
        <begin position="41"/>
        <end position="211"/>
    </location>
</feature>
<accession>A0A7R9LWM1</accession>
<feature type="region of interest" description="Disordered" evidence="1">
    <location>
        <begin position="1"/>
        <end position="23"/>
    </location>
</feature>
<evidence type="ECO:0000313" key="3">
    <source>
        <dbReference type="Proteomes" id="UP000759131"/>
    </source>
</evidence>
<name>A0A7R9LWM1_9ACAR</name>
<feature type="compositionally biased region" description="Basic residues" evidence="1">
    <location>
        <begin position="161"/>
        <end position="175"/>
    </location>
</feature>
<dbReference type="EMBL" id="OC901293">
    <property type="protein sequence ID" value="CAD7649260.1"/>
    <property type="molecule type" value="Genomic_DNA"/>
</dbReference>
<gene>
    <name evidence="2" type="ORF">OSB1V03_LOCUS22302</name>
</gene>
<keyword evidence="3" id="KW-1185">Reference proteome</keyword>
<feature type="non-terminal residue" evidence="2">
    <location>
        <position position="1"/>
    </location>
</feature>
<sequence length="211" mass="23555">EKLRRNAEKARKQRERRAAMRARIEATKQKTVVIEKAKAIKNSENIQKSVKRKLSLSSSSADSDEENANNSQLKCLQDGLSQYFTPSNRRKSRNSFTVQEDDDSSSESEVPMRPTPRPTPRPTAVKEESIQSTPKRTVKRQLKITEFAVRKPMPSSAPSKGHPKGGHRVSARKRQSLSQKKTAAAAVTKSPRPVRTSIPVHPKVAPMPISP</sequence>